<evidence type="ECO:0000256" key="3">
    <source>
        <dbReference type="ARBA" id="ARBA00022801"/>
    </source>
</evidence>
<protein>
    <submittedName>
        <fullName evidence="6">Succinylglutamate desuccinylase/aspartoacylase family protein</fullName>
    </submittedName>
</protein>
<comment type="cofactor">
    <cofactor evidence="1">
        <name>Zn(2+)</name>
        <dbReference type="ChEBI" id="CHEBI:29105"/>
    </cofactor>
</comment>
<keyword evidence="7" id="KW-1185">Reference proteome</keyword>
<dbReference type="GO" id="GO:0016788">
    <property type="term" value="F:hydrolase activity, acting on ester bonds"/>
    <property type="evidence" value="ECO:0007669"/>
    <property type="project" value="InterPro"/>
</dbReference>
<evidence type="ECO:0000259" key="5">
    <source>
        <dbReference type="Pfam" id="PF24827"/>
    </source>
</evidence>
<sequence>MRTELIPIEWMTPGMQAHNTALHFGDENLPKVYIQASLHADEMPGSLAAYHLHKALLKLEQEGRLKAHIVLVPLCNPLGLAQSIDYMHIGRFHLPTGQNFNRLYTVPIKDILLADLEKNPLAFTSDAKENVRLIRERLGNLLANIQPSTNVHSMHLNLLRLCSDADIVLDLHCDNFSVLHMYTTPTGWEVLSPLAAYLGSECQILSADSNASSFDEVYSTLWSAVQARYPEAAIDKHAFVSATVEFRGEYDLTHENGQKDAEGILQFLGSRGYIDLPKQEPVPALVNEAHPLEGLYYVPAPMTGIVVYKVKQGEWVSAGQDLADVVNPITLESITVKSEHYGFVFALSGARVAVGERKLASISCPFDVGNGGLSP</sequence>
<dbReference type="SUPFAM" id="SSF53187">
    <property type="entry name" value="Zn-dependent exopeptidases"/>
    <property type="match status" value="1"/>
</dbReference>
<evidence type="ECO:0000256" key="1">
    <source>
        <dbReference type="ARBA" id="ARBA00001947"/>
    </source>
</evidence>
<name>A0A849PAQ3_9BURK</name>
<keyword evidence="4" id="KW-0862">Zinc</keyword>
<dbReference type="CDD" id="cd06250">
    <property type="entry name" value="M14_PaAOTO_like"/>
    <property type="match status" value="1"/>
</dbReference>
<evidence type="ECO:0000256" key="4">
    <source>
        <dbReference type="ARBA" id="ARBA00022833"/>
    </source>
</evidence>
<dbReference type="InterPro" id="IPR055438">
    <property type="entry name" value="AstE_AspA_cat"/>
</dbReference>
<dbReference type="PANTHER" id="PTHR37326">
    <property type="entry name" value="BLL3975 PROTEIN"/>
    <property type="match status" value="1"/>
</dbReference>
<dbReference type="Pfam" id="PF24827">
    <property type="entry name" value="AstE_AspA_cat"/>
    <property type="match status" value="1"/>
</dbReference>
<dbReference type="EMBL" id="JABGBN010000005">
    <property type="protein sequence ID" value="NOL51987.1"/>
    <property type="molecule type" value="Genomic_DNA"/>
</dbReference>
<organism evidence="6 7">
    <name type="scientific">Pelistega suis</name>
    <dbReference type="NCBI Taxonomy" id="1631957"/>
    <lineage>
        <taxon>Bacteria</taxon>
        <taxon>Pseudomonadati</taxon>
        <taxon>Pseudomonadota</taxon>
        <taxon>Betaproteobacteria</taxon>
        <taxon>Burkholderiales</taxon>
        <taxon>Alcaligenaceae</taxon>
        <taxon>Pelistega</taxon>
    </lineage>
</organism>
<evidence type="ECO:0000313" key="6">
    <source>
        <dbReference type="EMBL" id="NOL51987.1"/>
    </source>
</evidence>
<dbReference type="Proteomes" id="UP000537862">
    <property type="component" value="Unassembled WGS sequence"/>
</dbReference>
<dbReference type="Gene3D" id="3.40.630.10">
    <property type="entry name" value="Zn peptidases"/>
    <property type="match status" value="1"/>
</dbReference>
<comment type="caution">
    <text evidence="6">The sequence shown here is derived from an EMBL/GenBank/DDBJ whole genome shotgun (WGS) entry which is preliminary data.</text>
</comment>
<gene>
    <name evidence="6" type="ORF">HKX39_07410</name>
</gene>
<reference evidence="6 7" key="1">
    <citation type="submission" date="2020-05" db="EMBL/GenBank/DDBJ databases">
        <authorList>
            <person name="Niu N."/>
        </authorList>
    </citation>
    <scope>NUCLEOTIDE SEQUENCE [LARGE SCALE GENOMIC DNA]</scope>
    <source>
        <strain evidence="6 7">3340-03</strain>
    </source>
</reference>
<dbReference type="AlphaFoldDB" id="A0A849PAQ3"/>
<keyword evidence="3" id="KW-0378">Hydrolase</keyword>
<dbReference type="GO" id="GO:0046872">
    <property type="term" value="F:metal ion binding"/>
    <property type="evidence" value="ECO:0007669"/>
    <property type="project" value="UniProtKB-KW"/>
</dbReference>
<evidence type="ECO:0000256" key="2">
    <source>
        <dbReference type="ARBA" id="ARBA00022723"/>
    </source>
</evidence>
<proteinExistence type="predicted"/>
<evidence type="ECO:0000313" key="7">
    <source>
        <dbReference type="Proteomes" id="UP000537862"/>
    </source>
</evidence>
<feature type="domain" description="Succinylglutamate desuccinylase/Aspartoacylase catalytic" evidence="5">
    <location>
        <begin position="29"/>
        <end position="188"/>
    </location>
</feature>
<dbReference type="PANTHER" id="PTHR37326:SF1">
    <property type="entry name" value="BLL3975 PROTEIN"/>
    <property type="match status" value="1"/>
</dbReference>
<keyword evidence="2" id="KW-0479">Metal-binding</keyword>
<accession>A0A849PAQ3</accession>
<dbReference type="InterPro" id="IPR053138">
    <property type="entry name" value="N-alpha-Ac-DABA_deacetylase"/>
</dbReference>
<dbReference type="RefSeq" id="WP_171680686.1">
    <property type="nucleotide sequence ID" value="NZ_JABGBN010000005.1"/>
</dbReference>